<evidence type="ECO:0000313" key="2">
    <source>
        <dbReference type="EMBL" id="KAJ9548520.1"/>
    </source>
</evidence>
<accession>A0AA38STH9</accession>
<evidence type="ECO:0008006" key="4">
    <source>
        <dbReference type="Google" id="ProtNLM"/>
    </source>
</evidence>
<sequence>MEDNNFNHNQLYERFLYDYFIDKGFYETAEVFRRETLARAYPSEIDVPNELLLEWWVVNSDFSEWESKNSLNNEGSCYRAEATVSQQSGLTLSSEDALNEQMIEELTLDYSFGVILGHGDILVPETAPNPGSMIPFSAPANQGYTDNEGLESVVQAYLRTTTVESNEACLSVPNSESLISLSALANQDNTHNEELDFVVQDFPSTTMIASKEVGLAVPNSGNLMPSFPLVNHGGTDNQGLESIVEAFVRPRNESNENYIAKKQGDTLSLNGQRFLQRRLDNRANVAVCTKDGFIRQDNSFNLPTYLVEAKNDEEGNFCSKGITLKLSSSLMEEKQEDANFVEGDTFELSSIVKGKKIEEGGSSSRDAYVYDSSSHDKGNEDDGVISAINLDELHDAPNNDERQGVTAGGTSVLQTMPHSESLAWSSAPPNLNGPDTLGPHSAVQAIVNTTEITSTEENYEEGNFSSKDENYKLSSSFMEEEKDDTGVFTTKLDSFHLVPSVDKGMEKEEGLPLAKMLICVILVLMVKEMKEEGAFSGQYETFKLTSSLLEEKKDVNGASSTKNNRFERLLSPVEDKEDNEGDSATRNAHMDCSSYGKGNEDDDMLFCSSLAQHK</sequence>
<feature type="region of interest" description="Disordered" evidence="1">
    <location>
        <begin position="555"/>
        <end position="602"/>
    </location>
</feature>
<protein>
    <recommendedName>
        <fullName evidence="4">LisH domain-containing protein</fullName>
    </recommendedName>
</protein>
<dbReference type="PROSITE" id="PS50896">
    <property type="entry name" value="LISH"/>
    <property type="match status" value="1"/>
</dbReference>
<gene>
    <name evidence="2" type="ORF">OSB04_021063</name>
</gene>
<organism evidence="2 3">
    <name type="scientific">Centaurea solstitialis</name>
    <name type="common">yellow star-thistle</name>
    <dbReference type="NCBI Taxonomy" id="347529"/>
    <lineage>
        <taxon>Eukaryota</taxon>
        <taxon>Viridiplantae</taxon>
        <taxon>Streptophyta</taxon>
        <taxon>Embryophyta</taxon>
        <taxon>Tracheophyta</taxon>
        <taxon>Spermatophyta</taxon>
        <taxon>Magnoliopsida</taxon>
        <taxon>eudicotyledons</taxon>
        <taxon>Gunneridae</taxon>
        <taxon>Pentapetalae</taxon>
        <taxon>asterids</taxon>
        <taxon>campanulids</taxon>
        <taxon>Asterales</taxon>
        <taxon>Asteraceae</taxon>
        <taxon>Carduoideae</taxon>
        <taxon>Cardueae</taxon>
        <taxon>Centaureinae</taxon>
        <taxon>Centaurea</taxon>
    </lineage>
</organism>
<evidence type="ECO:0000313" key="3">
    <source>
        <dbReference type="Proteomes" id="UP001172457"/>
    </source>
</evidence>
<reference evidence="2" key="1">
    <citation type="submission" date="2023-03" db="EMBL/GenBank/DDBJ databases">
        <title>Chromosome-scale reference genome and RAD-based genetic map of yellow starthistle (Centaurea solstitialis) reveal putative structural variation and QTLs associated with invader traits.</title>
        <authorList>
            <person name="Reatini B."/>
            <person name="Cang F.A."/>
            <person name="Jiang Q."/>
            <person name="Mckibben M.T.W."/>
            <person name="Barker M.S."/>
            <person name="Rieseberg L.H."/>
            <person name="Dlugosch K.M."/>
        </authorList>
    </citation>
    <scope>NUCLEOTIDE SEQUENCE</scope>
    <source>
        <strain evidence="2">CAN-66</strain>
        <tissue evidence="2">Leaf</tissue>
    </source>
</reference>
<proteinExistence type="predicted"/>
<evidence type="ECO:0000256" key="1">
    <source>
        <dbReference type="SAM" id="MobiDB-lite"/>
    </source>
</evidence>
<dbReference type="AlphaFoldDB" id="A0AA38STH9"/>
<keyword evidence="3" id="KW-1185">Reference proteome</keyword>
<feature type="region of interest" description="Disordered" evidence="1">
    <location>
        <begin position="361"/>
        <end position="382"/>
    </location>
</feature>
<dbReference type="InterPro" id="IPR006594">
    <property type="entry name" value="LisH"/>
</dbReference>
<comment type="caution">
    <text evidence="2">The sequence shown here is derived from an EMBL/GenBank/DDBJ whole genome shotgun (WGS) entry which is preliminary data.</text>
</comment>
<dbReference type="Proteomes" id="UP001172457">
    <property type="component" value="Chromosome 5"/>
</dbReference>
<name>A0AA38STH9_9ASTR</name>
<dbReference type="EMBL" id="JARYMX010000005">
    <property type="protein sequence ID" value="KAJ9548520.1"/>
    <property type="molecule type" value="Genomic_DNA"/>
</dbReference>